<organism evidence="2 3">
    <name type="scientific">Lederbergia graminis</name>
    <dbReference type="NCBI Taxonomy" id="735518"/>
    <lineage>
        <taxon>Bacteria</taxon>
        <taxon>Bacillati</taxon>
        <taxon>Bacillota</taxon>
        <taxon>Bacilli</taxon>
        <taxon>Bacillales</taxon>
        <taxon>Bacillaceae</taxon>
        <taxon>Lederbergia</taxon>
    </lineage>
</organism>
<evidence type="ECO:0000259" key="1">
    <source>
        <dbReference type="Pfam" id="PF07872"/>
    </source>
</evidence>
<dbReference type="InterPro" id="IPR012454">
    <property type="entry name" value="DUF1659"/>
</dbReference>
<keyword evidence="3" id="KW-1185">Reference proteome</keyword>
<reference evidence="3" key="1">
    <citation type="journal article" date="2019" name="Int. J. Syst. Evol. Microbiol.">
        <title>The Global Catalogue of Microorganisms (GCM) 10K type strain sequencing project: providing services to taxonomists for standard genome sequencing and annotation.</title>
        <authorList>
            <consortium name="The Broad Institute Genomics Platform"/>
            <consortium name="The Broad Institute Genome Sequencing Center for Infectious Disease"/>
            <person name="Wu L."/>
            <person name="Ma J."/>
        </authorList>
    </citation>
    <scope>NUCLEOTIDE SEQUENCE [LARGE SCALE GENOMIC DNA]</scope>
    <source>
        <strain evidence="3">CGMCC 1.12237</strain>
    </source>
</reference>
<feature type="domain" description="DUF1659" evidence="1">
    <location>
        <begin position="2"/>
        <end position="71"/>
    </location>
</feature>
<protein>
    <submittedName>
        <fullName evidence="2">DUF1659 domain-containing protein</fullName>
    </submittedName>
</protein>
<comment type="caution">
    <text evidence="2">The sequence shown here is derived from an EMBL/GenBank/DDBJ whole genome shotgun (WGS) entry which is preliminary data.</text>
</comment>
<evidence type="ECO:0000313" key="3">
    <source>
        <dbReference type="Proteomes" id="UP001596147"/>
    </source>
</evidence>
<gene>
    <name evidence="2" type="ORF">ACFPM4_02710</name>
</gene>
<dbReference type="Proteomes" id="UP001596147">
    <property type="component" value="Unassembled WGS sequence"/>
</dbReference>
<proteinExistence type="predicted"/>
<evidence type="ECO:0000313" key="2">
    <source>
        <dbReference type="EMBL" id="MFC5463662.1"/>
    </source>
</evidence>
<dbReference type="Pfam" id="PF07872">
    <property type="entry name" value="DUF1659"/>
    <property type="match status" value="1"/>
</dbReference>
<name>A0ABW0LFD7_9BACI</name>
<accession>A0ABW0LFD7</accession>
<sequence length="72" mass="8267">MANAVLKASRLRLIFDYGFDEDNKPVYKSKTYNNIRQEADADQLYQAAQAIGSLKAEAIWEIERNDTLNIDE</sequence>
<dbReference type="EMBL" id="JBHSMC010000001">
    <property type="protein sequence ID" value="MFC5463662.1"/>
    <property type="molecule type" value="Genomic_DNA"/>
</dbReference>
<dbReference type="RefSeq" id="WP_144920950.1">
    <property type="nucleotide sequence ID" value="NZ_JBHSMC010000001.1"/>
</dbReference>